<dbReference type="InterPro" id="IPR049468">
    <property type="entry name" value="Restrct_endonuc-II-like_dom"/>
</dbReference>
<feature type="domain" description="Restriction endonuclease type II-like" evidence="10">
    <location>
        <begin position="1367"/>
        <end position="1459"/>
    </location>
</feature>
<dbReference type="CDD" id="cd18808">
    <property type="entry name" value="SF1_C_Upf1"/>
    <property type="match status" value="1"/>
</dbReference>
<evidence type="ECO:0008006" key="13">
    <source>
        <dbReference type="Google" id="ProtNLM"/>
    </source>
</evidence>
<organism evidence="11 12">
    <name type="scientific">Actinokineospora diospyrosa</name>
    <dbReference type="NCBI Taxonomy" id="103728"/>
    <lineage>
        <taxon>Bacteria</taxon>
        <taxon>Bacillati</taxon>
        <taxon>Actinomycetota</taxon>
        <taxon>Actinomycetes</taxon>
        <taxon>Pseudonocardiales</taxon>
        <taxon>Pseudonocardiaceae</taxon>
        <taxon>Actinokineospora</taxon>
    </lineage>
</organism>
<evidence type="ECO:0000259" key="8">
    <source>
        <dbReference type="Pfam" id="PF13086"/>
    </source>
</evidence>
<evidence type="ECO:0000256" key="5">
    <source>
        <dbReference type="ARBA" id="ARBA00022840"/>
    </source>
</evidence>
<evidence type="ECO:0000313" key="12">
    <source>
        <dbReference type="Proteomes" id="UP001205185"/>
    </source>
</evidence>
<dbReference type="Pfam" id="PF13087">
    <property type="entry name" value="AAA_12"/>
    <property type="match status" value="1"/>
</dbReference>
<feature type="region of interest" description="Disordered" evidence="7">
    <location>
        <begin position="94"/>
        <end position="113"/>
    </location>
</feature>
<gene>
    <name evidence="11" type="ORF">LV75_002768</name>
</gene>
<keyword evidence="3" id="KW-0378">Hydrolase</keyword>
<dbReference type="InterPro" id="IPR027417">
    <property type="entry name" value="P-loop_NTPase"/>
</dbReference>
<keyword evidence="5" id="KW-0067">ATP-binding</keyword>
<evidence type="ECO:0000256" key="6">
    <source>
        <dbReference type="SAM" id="Coils"/>
    </source>
</evidence>
<comment type="similarity">
    <text evidence="1">Belongs to the DNA2/NAM7 helicase family.</text>
</comment>
<keyword evidence="2" id="KW-0547">Nucleotide-binding</keyword>
<dbReference type="Pfam" id="PF13086">
    <property type="entry name" value="AAA_11"/>
    <property type="match status" value="1"/>
</dbReference>
<evidence type="ECO:0000256" key="4">
    <source>
        <dbReference type="ARBA" id="ARBA00022806"/>
    </source>
</evidence>
<protein>
    <recommendedName>
        <fullName evidence="13">AAA domain-containing protein</fullName>
    </recommendedName>
</protein>
<feature type="domain" description="DNA2/NAM7 helicase-like C-terminal" evidence="9">
    <location>
        <begin position="1125"/>
        <end position="1314"/>
    </location>
</feature>
<dbReference type="InterPro" id="IPR041679">
    <property type="entry name" value="DNA2/NAM7-like_C"/>
</dbReference>
<dbReference type="SUPFAM" id="SSF52980">
    <property type="entry name" value="Restriction endonuclease-like"/>
    <property type="match status" value="1"/>
</dbReference>
<evidence type="ECO:0000256" key="3">
    <source>
        <dbReference type="ARBA" id="ARBA00022801"/>
    </source>
</evidence>
<dbReference type="InterPro" id="IPR041677">
    <property type="entry name" value="DNA2/NAM7_AAA_11"/>
</dbReference>
<evidence type="ECO:0000256" key="7">
    <source>
        <dbReference type="SAM" id="MobiDB-lite"/>
    </source>
</evidence>
<keyword evidence="6" id="KW-0175">Coiled coil</keyword>
<accession>A0ABT1IC99</accession>
<dbReference type="Proteomes" id="UP001205185">
    <property type="component" value="Unassembled WGS sequence"/>
</dbReference>
<dbReference type="Pfam" id="PF18741">
    <property type="entry name" value="MTES_1575"/>
    <property type="match status" value="1"/>
</dbReference>
<keyword evidence="12" id="KW-1185">Reference proteome</keyword>
<dbReference type="InterPro" id="IPR047187">
    <property type="entry name" value="SF1_C_Upf1"/>
</dbReference>
<feature type="compositionally biased region" description="Basic and acidic residues" evidence="7">
    <location>
        <begin position="100"/>
        <end position="113"/>
    </location>
</feature>
<evidence type="ECO:0000313" key="11">
    <source>
        <dbReference type="EMBL" id="MCP2270267.1"/>
    </source>
</evidence>
<evidence type="ECO:0000256" key="2">
    <source>
        <dbReference type="ARBA" id="ARBA00022741"/>
    </source>
</evidence>
<dbReference type="InterPro" id="IPR050534">
    <property type="entry name" value="Coronavir_polyprotein_1ab"/>
</dbReference>
<evidence type="ECO:0000259" key="10">
    <source>
        <dbReference type="Pfam" id="PF18741"/>
    </source>
</evidence>
<sequence length="1695" mass="186797">MTVGGSGGTQDALVGRAARLFEFLARSQQLKTWSPRTVDSYDTALWLGELPDHPAVAVAQQPRSELFSVSRVPHLPTPQPPDALTRWLDGPLDEASSAPRLRETVEEDDVTKSRSDFPEVDALYTSWMARWSPWAETELSQLPARTVYNQVFSTYVAATDHADLLELVVGIGCLSWTTSAGAVKRHLITVPATVYFNDDTGRLSVHQADGFDGATVELDMLEPHLIADAQRVNQVKAELRQADGVLTDREVTGSLVRRLTHAIDGDGEYLDDGLPRHPAQHAAVTFAPAVLLRKRSRQGLVDILDTISQQITESGTVPDGLLPLVDPAHRPHTTSSSGPGALVEVDGDSFLPLPVNDVQRRIIQQVDTKAQTLVQGPPGTGKTHTAAALLSHLLAQGKRVLVTAQTDRALKEVRAKLPKSIAALAVSVVGSSRSDLSDLKVAVERISHTAAEHDADAARRSIDAHLAAIDELRRHRASLHRRLIDARTAEVVTHEIRGYQGTLAGIAQQTAVEHERFTWLTDLVEITGGDQPPVSQVEVAQWHRLVLDDQLTSDEAESRLRLLAPQRIPDPGDFAGLVTTEQAAAEVEARFADLAGHPAFGVIRSLDQRTRALVRQRLNDLADTADELSRRREDWIEDALSDVRTGRAAIWHSRATQIQRIITEATPLVDRLGPTTTVTLEGAAGGQVALARALREHVASGGKLKTNPDGSPKAGAFAAKVVKQAQPLFDSARVNGTPPTSVEQLDAFLTWAEATRSLDALDKAWPESVHVPAEDTLRERLDWHRIELTQLHRVLRLGSALEVEERELGKLGLPRPEWRDLDAVREYARLVDAARAFDDRAAAAEPLARAAAIVNEVSQWADAAPCLGQLHRAVLERDREAYSAGHQRLHRLVEVEAMATRRDGLASTLRARVPALISEVLRDPGNPGWAARLADWHPAWAWALTRAWVVEQSREDINALQDEVTAAEAKIRDRVERLAAERAWDHAVAPARLSGQARANLQQYAQLVKSLGKGTGRYASQRRTEIRAAMDRCRPAVPVWIMPVYRIAEQLRVEPDMFDVVIVDEASQAGVEATFLQYLAPKIVVIGDDRQVSPTAVGTDQQRVRKLADQYLWDDPYKASWQDPKRSLFDEAKMRFEGLLTLTEHRRCVPEIIGFSNRIAYEPDGIRLIPVRQYGADRLEPIKPVFLAEGYERGSDNNKVNLVEAEAIIDQIEKCVADPRYDGLTFGVVSLLGRAQANAIEKRLLTRIPPEEWAARELRCGDSADFQGSERDVMFLSMVKSPEPGKRIGALTADLYVQRYNVAASRAKDQMWVFHSVRLSDLSNPEDMRFQLLDYCYGVAGRPSGDGGTTSNLVPENDRVEPFDSLFEQRVHNRLVNHGYTVIPQYPSQRYRIDLVVVGAKARLAIECDGDAWHGPDAYERDLARQRDLERCGWHFFRIPESEFYINQPAVLDRLWSALHALDIHTSGWLRSEPEVPVERVVVAEVPVEHEPVVHEVEENDAEENDTVLPVETAVVIEEVAEIPPVESTGVVAYEEYRGTAVPVAGATRAELLAGLEGIVAAEGPVLGQRLHAAYVKASGGNRAGKLIAGELNKAITAAVREGRLIEEDPLGEAGVKPRTYRLSGQPPFRLRQLGPRSFEEVPPAELAGLLDHAAANEPAAGEQALYRAVLQLLGLKRLTDNVKSRLSAANALRG</sequence>
<dbReference type="SUPFAM" id="SSF52540">
    <property type="entry name" value="P-loop containing nucleoside triphosphate hydrolases"/>
    <property type="match status" value="1"/>
</dbReference>
<evidence type="ECO:0000259" key="9">
    <source>
        <dbReference type="Pfam" id="PF13087"/>
    </source>
</evidence>
<comment type="caution">
    <text evidence="11">The sequence shown here is derived from an EMBL/GenBank/DDBJ whole genome shotgun (WGS) entry which is preliminary data.</text>
</comment>
<reference evidence="11 12" key="1">
    <citation type="submission" date="2022-06" db="EMBL/GenBank/DDBJ databases">
        <title>Genomic Encyclopedia of Archaeal and Bacterial Type Strains, Phase II (KMG-II): from individual species to whole genera.</title>
        <authorList>
            <person name="Goeker M."/>
        </authorList>
    </citation>
    <scope>NUCLEOTIDE SEQUENCE [LARGE SCALE GENOMIC DNA]</scope>
    <source>
        <strain evidence="11 12">DSM 44255</strain>
    </source>
</reference>
<dbReference type="Gene3D" id="3.40.50.300">
    <property type="entry name" value="P-loop containing nucleotide triphosphate hydrolases"/>
    <property type="match status" value="3"/>
</dbReference>
<dbReference type="EMBL" id="JAMTCO010000006">
    <property type="protein sequence ID" value="MCP2270267.1"/>
    <property type="molecule type" value="Genomic_DNA"/>
</dbReference>
<dbReference type="PANTHER" id="PTHR43788:SF8">
    <property type="entry name" value="DNA-BINDING PROTEIN SMUBP-2"/>
    <property type="match status" value="1"/>
</dbReference>
<dbReference type="PANTHER" id="PTHR43788">
    <property type="entry name" value="DNA2/NAM7 HELICASE FAMILY MEMBER"/>
    <property type="match status" value="1"/>
</dbReference>
<feature type="coiled-coil region" evidence="6">
    <location>
        <begin position="611"/>
        <end position="638"/>
    </location>
</feature>
<keyword evidence="4" id="KW-0347">Helicase</keyword>
<feature type="domain" description="DNA2/NAM7 helicase helicase" evidence="8">
    <location>
        <begin position="355"/>
        <end position="482"/>
    </location>
</feature>
<evidence type="ECO:0000256" key="1">
    <source>
        <dbReference type="ARBA" id="ARBA00007913"/>
    </source>
</evidence>
<dbReference type="InterPro" id="IPR011335">
    <property type="entry name" value="Restrct_endonuc-II-like"/>
</dbReference>
<dbReference type="Gene3D" id="3.40.960.10">
    <property type="entry name" value="VSR Endonuclease"/>
    <property type="match status" value="1"/>
</dbReference>
<name>A0ABT1IC99_9PSEU</name>
<feature type="coiled-coil region" evidence="6">
    <location>
        <begin position="950"/>
        <end position="977"/>
    </location>
</feature>
<proteinExistence type="inferred from homology"/>